<comment type="cofactor">
    <cofactor evidence="1 6">
        <name>Mg(2+)</name>
        <dbReference type="ChEBI" id="CHEBI:18420"/>
    </cofactor>
</comment>
<evidence type="ECO:0000256" key="5">
    <source>
        <dbReference type="ARBA" id="ARBA00023239"/>
    </source>
</evidence>
<dbReference type="PANTHER" id="PTHR35201">
    <property type="entry name" value="TERPENE SYNTHASE"/>
    <property type="match status" value="1"/>
</dbReference>
<comment type="similarity">
    <text evidence="2 6">Belongs to the terpene synthase family.</text>
</comment>
<keyword evidence="8" id="KW-1185">Reference proteome</keyword>
<proteinExistence type="inferred from homology"/>
<dbReference type="HOGENOM" id="CLU_042538_2_1_1"/>
<dbReference type="InParanoid" id="A0A067M834"/>
<dbReference type="InterPro" id="IPR008949">
    <property type="entry name" value="Isoprenoid_synthase_dom_sf"/>
</dbReference>
<dbReference type="SFLD" id="SFLDS00005">
    <property type="entry name" value="Isoprenoid_Synthase_Type_I"/>
    <property type="match status" value="1"/>
</dbReference>
<dbReference type="SUPFAM" id="SSF48576">
    <property type="entry name" value="Terpenoid synthases"/>
    <property type="match status" value="1"/>
</dbReference>
<dbReference type="GO" id="GO:0046872">
    <property type="term" value="F:metal ion binding"/>
    <property type="evidence" value="ECO:0007669"/>
    <property type="project" value="UniProtKB-KW"/>
</dbReference>
<sequence length="359" mass="40601">MATFMLPDILGYCPFALAVNPHLAAVSPECDAWMEASGALDDPAVAKRYRVAGFNYLTALCFPEADRERFRLCCDYINALFAWDDVIDDGELRENVEGAQHAVENVMSALRDPENFRPDCVAADMLRDFWLRARKVASPGCQERFLRTMDSYAHAASQQVINRVHHTDLDIDTYIKLRRDVSALFPVWTVVELSLGLDLPDEVAHHPVVERLGVYANDLVALCNDVYSFNCEQASGHYSNLVPITMAQLSLPLQRAVDHVGRRIESTFAAFVADKSQLPSWTPEIDRQVQAYVRGMESWVVGSIQWSFDSNRYFGKEHEEVKRTLCVRLWPKEVNTPEKKAKKVKARGRAKAKQVAAHL</sequence>
<evidence type="ECO:0000256" key="2">
    <source>
        <dbReference type="ARBA" id="ARBA00006333"/>
    </source>
</evidence>
<dbReference type="InterPro" id="IPR034686">
    <property type="entry name" value="Terpene_cyclase-like_2"/>
</dbReference>
<evidence type="ECO:0000313" key="7">
    <source>
        <dbReference type="EMBL" id="KDQ10830.1"/>
    </source>
</evidence>
<organism evidence="7 8">
    <name type="scientific">Botryobasidium botryosum (strain FD-172 SS1)</name>
    <dbReference type="NCBI Taxonomy" id="930990"/>
    <lineage>
        <taxon>Eukaryota</taxon>
        <taxon>Fungi</taxon>
        <taxon>Dikarya</taxon>
        <taxon>Basidiomycota</taxon>
        <taxon>Agaricomycotina</taxon>
        <taxon>Agaricomycetes</taxon>
        <taxon>Cantharellales</taxon>
        <taxon>Botryobasidiaceae</taxon>
        <taxon>Botryobasidium</taxon>
    </lineage>
</organism>
<dbReference type="GO" id="GO:0008299">
    <property type="term" value="P:isoprenoid biosynthetic process"/>
    <property type="evidence" value="ECO:0007669"/>
    <property type="project" value="UniProtKB-ARBA"/>
</dbReference>
<dbReference type="OrthoDB" id="2861623at2759"/>
<name>A0A067M834_BOTB1</name>
<evidence type="ECO:0000256" key="1">
    <source>
        <dbReference type="ARBA" id="ARBA00001946"/>
    </source>
</evidence>
<evidence type="ECO:0000313" key="8">
    <source>
        <dbReference type="Proteomes" id="UP000027195"/>
    </source>
</evidence>
<keyword evidence="4 6" id="KW-0460">Magnesium</keyword>
<dbReference type="Pfam" id="PF19086">
    <property type="entry name" value="Terpene_syn_C_2"/>
    <property type="match status" value="1"/>
</dbReference>
<keyword evidence="5 6" id="KW-0456">Lyase</keyword>
<accession>A0A067M834</accession>
<dbReference type="SFLD" id="SFLDG01020">
    <property type="entry name" value="Terpene_Cyclase_Like_2"/>
    <property type="match status" value="1"/>
</dbReference>
<evidence type="ECO:0000256" key="6">
    <source>
        <dbReference type="RuleBase" id="RU366034"/>
    </source>
</evidence>
<gene>
    <name evidence="7" type="ORF">BOTBODRAFT_147563</name>
</gene>
<evidence type="ECO:0000256" key="4">
    <source>
        <dbReference type="ARBA" id="ARBA00022842"/>
    </source>
</evidence>
<dbReference type="EMBL" id="KL198064">
    <property type="protein sequence ID" value="KDQ10830.1"/>
    <property type="molecule type" value="Genomic_DNA"/>
</dbReference>
<dbReference type="AlphaFoldDB" id="A0A067M834"/>
<dbReference type="Gene3D" id="1.10.600.10">
    <property type="entry name" value="Farnesyl Diphosphate Synthase"/>
    <property type="match status" value="1"/>
</dbReference>
<reference evidence="8" key="1">
    <citation type="journal article" date="2014" name="Proc. Natl. Acad. Sci. U.S.A.">
        <title>Extensive sampling of basidiomycete genomes demonstrates inadequacy of the white-rot/brown-rot paradigm for wood decay fungi.</title>
        <authorList>
            <person name="Riley R."/>
            <person name="Salamov A.A."/>
            <person name="Brown D.W."/>
            <person name="Nagy L.G."/>
            <person name="Floudas D."/>
            <person name="Held B.W."/>
            <person name="Levasseur A."/>
            <person name="Lombard V."/>
            <person name="Morin E."/>
            <person name="Otillar R."/>
            <person name="Lindquist E.A."/>
            <person name="Sun H."/>
            <person name="LaButti K.M."/>
            <person name="Schmutz J."/>
            <person name="Jabbour D."/>
            <person name="Luo H."/>
            <person name="Baker S.E."/>
            <person name="Pisabarro A.G."/>
            <person name="Walton J.D."/>
            <person name="Blanchette R.A."/>
            <person name="Henrissat B."/>
            <person name="Martin F."/>
            <person name="Cullen D."/>
            <person name="Hibbett D.S."/>
            <person name="Grigoriev I.V."/>
        </authorList>
    </citation>
    <scope>NUCLEOTIDE SEQUENCE [LARGE SCALE GENOMIC DNA]</scope>
    <source>
        <strain evidence="8">FD-172 SS1</strain>
    </source>
</reference>
<evidence type="ECO:0000256" key="3">
    <source>
        <dbReference type="ARBA" id="ARBA00022723"/>
    </source>
</evidence>
<dbReference type="EC" id="4.2.3.-" evidence="6"/>
<dbReference type="PANTHER" id="PTHR35201:SF4">
    <property type="entry name" value="BETA-PINACENE SYNTHASE-RELATED"/>
    <property type="match status" value="1"/>
</dbReference>
<dbReference type="Proteomes" id="UP000027195">
    <property type="component" value="Unassembled WGS sequence"/>
</dbReference>
<dbReference type="GO" id="GO:0010333">
    <property type="term" value="F:terpene synthase activity"/>
    <property type="evidence" value="ECO:0007669"/>
    <property type="project" value="InterPro"/>
</dbReference>
<protein>
    <recommendedName>
        <fullName evidence="6">Terpene synthase</fullName>
        <ecNumber evidence="6">4.2.3.-</ecNumber>
    </recommendedName>
</protein>
<dbReference type="STRING" id="930990.A0A067M834"/>
<keyword evidence="3 6" id="KW-0479">Metal-binding</keyword>